<reference evidence="1 2" key="1">
    <citation type="submission" date="2022-10" db="EMBL/GenBank/DDBJ databases">
        <title>High-quality genome sequences of two octocoral-associated bacteria, Endozoicomonas euniceicola EF212 and Endozoicomonas gorgoniicola PS125.</title>
        <authorList>
            <person name="Chiou Y.-J."/>
            <person name="Chen Y.-H."/>
        </authorList>
    </citation>
    <scope>NUCLEOTIDE SEQUENCE [LARGE SCALE GENOMIC DNA]</scope>
    <source>
        <strain evidence="1 2">PS125</strain>
    </source>
</reference>
<accession>A0ABT3MY88</accession>
<dbReference type="RefSeq" id="WP_262564065.1">
    <property type="nucleotide sequence ID" value="NZ_JAPFCC010000001.1"/>
</dbReference>
<organism evidence="1 2">
    <name type="scientific">Endozoicomonas gorgoniicola</name>
    <dbReference type="NCBI Taxonomy" id="1234144"/>
    <lineage>
        <taxon>Bacteria</taxon>
        <taxon>Pseudomonadati</taxon>
        <taxon>Pseudomonadota</taxon>
        <taxon>Gammaproteobacteria</taxon>
        <taxon>Oceanospirillales</taxon>
        <taxon>Endozoicomonadaceae</taxon>
        <taxon>Endozoicomonas</taxon>
    </lineage>
</organism>
<dbReference type="Pfam" id="PF22396">
    <property type="entry name" value="DUF6976"/>
    <property type="match status" value="1"/>
</dbReference>
<dbReference type="Proteomes" id="UP001209854">
    <property type="component" value="Unassembled WGS sequence"/>
</dbReference>
<evidence type="ECO:0000313" key="1">
    <source>
        <dbReference type="EMBL" id="MCW7554328.1"/>
    </source>
</evidence>
<name>A0ABT3MY88_9GAMM</name>
<gene>
    <name evidence="1" type="ORF">NX722_17220</name>
</gene>
<comment type="caution">
    <text evidence="1">The sequence shown here is derived from an EMBL/GenBank/DDBJ whole genome shotgun (WGS) entry which is preliminary data.</text>
</comment>
<evidence type="ECO:0000313" key="2">
    <source>
        <dbReference type="Proteomes" id="UP001209854"/>
    </source>
</evidence>
<dbReference type="InterPro" id="IPR054249">
    <property type="entry name" value="DUF6976"/>
</dbReference>
<sequence length="327" mass="36342">MKKLQSVKEVIRLIEAGKVLSLAGDERVLSQLPEGNWVAGTTPYFMGKTQGEFSQEKVYVDEISDEATQHKIVTYDKQTLPSFTRDRFDNGYTILVIPAFSEVHSDFALHADGYDFLYDNPVLGWVSGIDLNSSDMPKVYDGSTGTELTDKVVALHVELPANKMPQLEIINIHKPDPNSPVVEFDTDAFEAGDCLVNGEKVNFADYVTAHNIDTKVPLTSDYSGAIINTCIKEVNTDDGKVFFYAPVFTGRQYRFARPLADYATAFANSLPQESTDMQFSCNCILNFLYGELEGKQAGFPGPITFGEIGYRLLNQTMTYLKVVDLEG</sequence>
<keyword evidence="2" id="KW-1185">Reference proteome</keyword>
<proteinExistence type="predicted"/>
<dbReference type="EMBL" id="JAPFCC010000001">
    <property type="protein sequence ID" value="MCW7554328.1"/>
    <property type="molecule type" value="Genomic_DNA"/>
</dbReference>
<protein>
    <submittedName>
        <fullName evidence="1">Uncharacterized protein</fullName>
    </submittedName>
</protein>